<gene>
    <name evidence="6" type="ORF">E3J48_02770</name>
</gene>
<keyword evidence="2" id="KW-0560">Oxidoreductase</keyword>
<dbReference type="PIRSF" id="PIRSF000171">
    <property type="entry name" value="SDHA_APRA_LASPO"/>
    <property type="match status" value="1"/>
</dbReference>
<dbReference type="GO" id="GO:0005886">
    <property type="term" value="C:plasma membrane"/>
    <property type="evidence" value="ECO:0007669"/>
    <property type="project" value="TreeGrafter"/>
</dbReference>
<evidence type="ECO:0000256" key="3">
    <source>
        <dbReference type="PIRSR" id="PIRSR000171-1"/>
    </source>
</evidence>
<dbReference type="InterPro" id="IPR036188">
    <property type="entry name" value="FAD/NAD-bd_sf"/>
</dbReference>
<dbReference type="SUPFAM" id="SSF51905">
    <property type="entry name" value="FAD/NAD(P)-binding domain"/>
    <property type="match status" value="1"/>
</dbReference>
<protein>
    <submittedName>
        <fullName evidence="6">FAD-binding protein</fullName>
    </submittedName>
</protein>
<feature type="domain" description="FAD-dependent oxidoreductase 2 FAD-binding" evidence="4">
    <location>
        <begin position="36"/>
        <end position="427"/>
    </location>
</feature>
<dbReference type="GO" id="GO:0000104">
    <property type="term" value="F:succinate dehydrogenase activity"/>
    <property type="evidence" value="ECO:0007669"/>
    <property type="project" value="TreeGrafter"/>
</dbReference>
<dbReference type="PANTHER" id="PTHR11632">
    <property type="entry name" value="SUCCINATE DEHYDROGENASE 2 FLAVOPROTEIN SUBUNIT"/>
    <property type="match status" value="1"/>
</dbReference>
<comment type="caution">
    <text evidence="6">The sequence shown here is derived from an EMBL/GenBank/DDBJ whole genome shotgun (WGS) entry which is preliminary data.</text>
</comment>
<dbReference type="InterPro" id="IPR037099">
    <property type="entry name" value="Fum_R/Succ_DH_flav-like_C_sf"/>
</dbReference>
<dbReference type="PRINTS" id="PR00411">
    <property type="entry name" value="PNDRDTASEI"/>
</dbReference>
<dbReference type="Gene3D" id="1.20.58.100">
    <property type="entry name" value="Fumarate reductase/succinate dehydrogenase flavoprotein-like, C-terminal domain"/>
    <property type="match status" value="1"/>
</dbReference>
<dbReference type="PANTHER" id="PTHR11632:SF51">
    <property type="entry name" value="SUCCINATE DEHYDROGENASE [UBIQUINONE] FLAVOPROTEIN SUBUNIT, MITOCHONDRIAL"/>
    <property type="match status" value="1"/>
</dbReference>
<dbReference type="GO" id="GO:0009055">
    <property type="term" value="F:electron transfer activity"/>
    <property type="evidence" value="ECO:0007669"/>
    <property type="project" value="TreeGrafter"/>
</dbReference>
<dbReference type="AlphaFoldDB" id="A0A523W8C2"/>
<keyword evidence="1" id="KW-0285">Flavoprotein</keyword>
<dbReference type="InterPro" id="IPR030664">
    <property type="entry name" value="SdhA/FrdA/AprA"/>
</dbReference>
<feature type="active site" description="Proton acceptor" evidence="3">
    <location>
        <position position="320"/>
    </location>
</feature>
<dbReference type="Proteomes" id="UP000319130">
    <property type="component" value="Unassembled WGS sequence"/>
</dbReference>
<dbReference type="Gene3D" id="3.90.700.10">
    <property type="entry name" value="Succinate dehydrogenase/fumarate reductase flavoprotein, catalytic domain"/>
    <property type="match status" value="1"/>
</dbReference>
<evidence type="ECO:0000259" key="5">
    <source>
        <dbReference type="Pfam" id="PF02910"/>
    </source>
</evidence>
<evidence type="ECO:0000259" key="4">
    <source>
        <dbReference type="Pfam" id="PF00890"/>
    </source>
</evidence>
<dbReference type="Pfam" id="PF02910">
    <property type="entry name" value="Succ_DH_flav_C"/>
    <property type="match status" value="1"/>
</dbReference>
<sequence>MLTDQGAKNWRLCCGSLPGSIREDTLGKDSRVVRTDVLVIGAGAAGIRAAIEAKKQGVETLLVAKGGLGESGSTFYPNGWGWGFQASLGIVDKKDTPGEHLQDILEASLDMCDESLAEILAREAPERIKDLIDYGLEFDKRNGEYVQNYGCFNKRPRAFIVTGMDKIRRFFTGAVRNHSIRVMQNTMVVDLILQEDTCVGAVGVDARGQVVVFEAKSVVMATGGGGNLFLFNLNTPDITGDGQAIAFRAGAELANLEFFQIGFGVLYPVEKTLFEGLLFRHKPRLYNGVQREFIKDYLPSGVDMEECFRFRAAHMPFSTRDVSKYIDIASFREVIEGRSGPHGGILIDLTNVSRGALRANPSEEAWWSQVKARGFDPTKELMEVTLHVHALNGGLRINERTETSVPGLYAAGEVAAGPHGADRPGGNMMPATQVFGARAGEFAAKRAKSMKRYCAKKKIAEELEVSIQQMMRRKDGVLVKDAKDRIQKIMWENVLVGRREENLAHCLSTLSRIEQRELPELAISNTDELFDALALSNMVQLGKMMVTAARARRESRGSHHRDDYPKMDKNAGRSVVFRREGEEITYHSEHL</sequence>
<dbReference type="InterPro" id="IPR003953">
    <property type="entry name" value="FAD-dep_OxRdtase_2_FAD-bd"/>
</dbReference>
<evidence type="ECO:0000256" key="2">
    <source>
        <dbReference type="ARBA" id="ARBA00023002"/>
    </source>
</evidence>
<reference evidence="6 7" key="1">
    <citation type="submission" date="2019-03" db="EMBL/GenBank/DDBJ databases">
        <title>Metabolic potential of uncultured bacteria and archaea associated with petroleum seepage in deep-sea sediments.</title>
        <authorList>
            <person name="Dong X."/>
            <person name="Hubert C."/>
        </authorList>
    </citation>
    <scope>NUCLEOTIDE SEQUENCE [LARGE SCALE GENOMIC DNA]</scope>
    <source>
        <strain evidence="6">E29_bin52</strain>
    </source>
</reference>
<dbReference type="InterPro" id="IPR015939">
    <property type="entry name" value="Fum_Rdtase/Succ_DH_flav-like_C"/>
</dbReference>
<dbReference type="Gene3D" id="3.50.50.60">
    <property type="entry name" value="FAD/NAD(P)-binding domain"/>
    <property type="match status" value="1"/>
</dbReference>
<proteinExistence type="predicted"/>
<evidence type="ECO:0000313" key="6">
    <source>
        <dbReference type="EMBL" id="TET63264.1"/>
    </source>
</evidence>
<evidence type="ECO:0000313" key="7">
    <source>
        <dbReference type="Proteomes" id="UP000319130"/>
    </source>
</evidence>
<organism evidence="6 7">
    <name type="scientific">Aerophobetes bacterium</name>
    <dbReference type="NCBI Taxonomy" id="2030807"/>
    <lineage>
        <taxon>Bacteria</taxon>
        <taxon>Candidatus Aerophobota</taxon>
    </lineage>
</organism>
<dbReference type="GO" id="GO:0050660">
    <property type="term" value="F:flavin adenine dinucleotide binding"/>
    <property type="evidence" value="ECO:0007669"/>
    <property type="project" value="TreeGrafter"/>
</dbReference>
<dbReference type="Pfam" id="PF00890">
    <property type="entry name" value="FAD_binding_2"/>
    <property type="match status" value="1"/>
</dbReference>
<dbReference type="PRINTS" id="PR00368">
    <property type="entry name" value="FADPNR"/>
</dbReference>
<dbReference type="InterPro" id="IPR027477">
    <property type="entry name" value="Succ_DH/fumarate_Rdtase_cat_sf"/>
</dbReference>
<feature type="domain" description="Fumarate reductase/succinate dehydrogenase flavoprotein-like C-terminal" evidence="5">
    <location>
        <begin position="484"/>
        <end position="570"/>
    </location>
</feature>
<evidence type="ECO:0000256" key="1">
    <source>
        <dbReference type="ARBA" id="ARBA00022630"/>
    </source>
</evidence>
<accession>A0A523W8C2</accession>
<dbReference type="SUPFAM" id="SSF46977">
    <property type="entry name" value="Succinate dehydrogenase/fumarate reductase flavoprotein C-terminal domain"/>
    <property type="match status" value="1"/>
</dbReference>
<dbReference type="EMBL" id="SOIZ01000114">
    <property type="protein sequence ID" value="TET63264.1"/>
    <property type="molecule type" value="Genomic_DNA"/>
</dbReference>
<name>A0A523W8C2_UNCAE</name>
<dbReference type="GO" id="GO:0009061">
    <property type="term" value="P:anaerobic respiration"/>
    <property type="evidence" value="ECO:0007669"/>
    <property type="project" value="TreeGrafter"/>
</dbReference>